<organism evidence="12 13">
    <name type="scientific">Puccinia graminis f. sp. tritici</name>
    <dbReference type="NCBI Taxonomy" id="56615"/>
    <lineage>
        <taxon>Eukaryota</taxon>
        <taxon>Fungi</taxon>
        <taxon>Dikarya</taxon>
        <taxon>Basidiomycota</taxon>
        <taxon>Pucciniomycotina</taxon>
        <taxon>Pucciniomycetes</taxon>
        <taxon>Pucciniales</taxon>
        <taxon>Pucciniaceae</taxon>
        <taxon>Puccinia</taxon>
    </lineage>
</organism>
<keyword evidence="9" id="KW-0539">Nucleus</keyword>
<feature type="region of interest" description="Disordered" evidence="10">
    <location>
        <begin position="101"/>
        <end position="137"/>
    </location>
</feature>
<comment type="subcellular location">
    <subcellularLocation>
        <location evidence="1">Nucleus</location>
    </subcellularLocation>
</comment>
<keyword evidence="8" id="KW-0804">Transcription</keyword>
<keyword evidence="3" id="KW-0677">Repeat</keyword>
<dbReference type="GO" id="GO:0008270">
    <property type="term" value="F:zinc ion binding"/>
    <property type="evidence" value="ECO:0007669"/>
    <property type="project" value="UniProtKB-KW"/>
</dbReference>
<dbReference type="AlphaFoldDB" id="A0A5B0QJE0"/>
<feature type="compositionally biased region" description="Low complexity" evidence="10">
    <location>
        <begin position="116"/>
        <end position="133"/>
    </location>
</feature>
<dbReference type="GO" id="GO:0005634">
    <property type="term" value="C:nucleus"/>
    <property type="evidence" value="ECO:0007669"/>
    <property type="project" value="UniProtKB-SubCell"/>
</dbReference>
<evidence type="ECO:0000256" key="2">
    <source>
        <dbReference type="ARBA" id="ARBA00022723"/>
    </source>
</evidence>
<evidence type="ECO:0000256" key="9">
    <source>
        <dbReference type="ARBA" id="ARBA00023242"/>
    </source>
</evidence>
<dbReference type="PANTHER" id="PTHR24383:SF20">
    <property type="entry name" value="C2H2-TYPE DOMAIN-CONTAINING PROTEIN"/>
    <property type="match status" value="1"/>
</dbReference>
<evidence type="ECO:0000256" key="3">
    <source>
        <dbReference type="ARBA" id="ARBA00022737"/>
    </source>
</evidence>
<feature type="chain" id="PRO_5023054508" evidence="11">
    <location>
        <begin position="24"/>
        <end position="398"/>
    </location>
</feature>
<proteinExistence type="predicted"/>
<dbReference type="Proteomes" id="UP000324748">
    <property type="component" value="Unassembled WGS sequence"/>
</dbReference>
<protein>
    <submittedName>
        <fullName evidence="12">Uncharacterized protein</fullName>
    </submittedName>
</protein>
<evidence type="ECO:0000256" key="4">
    <source>
        <dbReference type="ARBA" id="ARBA00022771"/>
    </source>
</evidence>
<keyword evidence="13" id="KW-1185">Reference proteome</keyword>
<accession>A0A5B0QJE0</accession>
<keyword evidence="7" id="KW-0238">DNA-binding</keyword>
<comment type="caution">
    <text evidence="12">The sequence shown here is derived from an EMBL/GenBank/DDBJ whole genome shotgun (WGS) entry which is preliminary data.</text>
</comment>
<keyword evidence="4" id="KW-0863">Zinc-finger</keyword>
<keyword evidence="6" id="KW-0805">Transcription regulation</keyword>
<dbReference type="GO" id="GO:0003677">
    <property type="term" value="F:DNA binding"/>
    <property type="evidence" value="ECO:0007669"/>
    <property type="project" value="UniProtKB-KW"/>
</dbReference>
<sequence>MDPSCGAYGRIWLFLADLNLVLGCLPAPTHYGPAAFNSFMSPQNPYQSSLDFHSQLSRKQPTHRLRAWKNTHSRFGRKRLEKACTTSKSCPVPIPSIQQSAHVYSRHKHQRPHEPSQQTSQSWSTNQHQTSQSPCKQTVKHAVYTYEQDPRWLEDLKGEPYTTECLDHEEPSAVDYPNDSAEDHSSLQLRPPGDSMIGDQETACGSDKLKDEVDQDEIEFVDRSDLDINADPDYLEQQPEPAFDLKNYSAEDVDNWASTLSAYEFEHLRVMGPNARTEFFRHDYSHYQPNDTDKNNSYQQQLNYQVDNSKSNFYDDLDAHNPQLEENLDGSVGFVAENGLNDGSGFDNGGFDNGGFDDGGFDNGGFDNGGFEDSGFDDGVFDDGSFDGGFDDGYGSTY</sequence>
<evidence type="ECO:0000256" key="10">
    <source>
        <dbReference type="SAM" id="MobiDB-lite"/>
    </source>
</evidence>
<gene>
    <name evidence="12" type="ORF">PGT21_023406</name>
</gene>
<keyword evidence="5" id="KW-0862">Zinc</keyword>
<evidence type="ECO:0000256" key="6">
    <source>
        <dbReference type="ARBA" id="ARBA00023015"/>
    </source>
</evidence>
<keyword evidence="2" id="KW-0479">Metal-binding</keyword>
<evidence type="ECO:0000313" key="12">
    <source>
        <dbReference type="EMBL" id="KAA1113164.1"/>
    </source>
</evidence>
<evidence type="ECO:0000256" key="7">
    <source>
        <dbReference type="ARBA" id="ARBA00023125"/>
    </source>
</evidence>
<name>A0A5B0QJE0_PUCGR</name>
<feature type="region of interest" description="Disordered" evidence="10">
    <location>
        <begin position="170"/>
        <end position="200"/>
    </location>
</feature>
<dbReference type="EMBL" id="VSWC01000015">
    <property type="protein sequence ID" value="KAA1113164.1"/>
    <property type="molecule type" value="Genomic_DNA"/>
</dbReference>
<dbReference type="OrthoDB" id="2507774at2759"/>
<reference evidence="12 13" key="1">
    <citation type="submission" date="2019-05" db="EMBL/GenBank/DDBJ databases">
        <title>Emergence of the Ug99 lineage of the wheat stem rust pathogen through somatic hybridization.</title>
        <authorList>
            <person name="Li F."/>
            <person name="Upadhyaya N.M."/>
            <person name="Sperschneider J."/>
            <person name="Matny O."/>
            <person name="Nguyen-Phuc H."/>
            <person name="Mago R."/>
            <person name="Raley C."/>
            <person name="Miller M.E."/>
            <person name="Silverstein K.A.T."/>
            <person name="Henningsen E."/>
            <person name="Hirsch C.D."/>
            <person name="Visser B."/>
            <person name="Pretorius Z.A."/>
            <person name="Steffenson B.J."/>
            <person name="Schwessinger B."/>
            <person name="Dodds P.N."/>
            <person name="Figueroa M."/>
        </authorList>
    </citation>
    <scope>NUCLEOTIDE SEQUENCE [LARGE SCALE GENOMIC DNA]</scope>
    <source>
        <strain evidence="12">21-0</strain>
    </source>
</reference>
<evidence type="ECO:0000256" key="11">
    <source>
        <dbReference type="SAM" id="SignalP"/>
    </source>
</evidence>
<feature type="signal peptide" evidence="11">
    <location>
        <begin position="1"/>
        <end position="23"/>
    </location>
</feature>
<evidence type="ECO:0000313" key="13">
    <source>
        <dbReference type="Proteomes" id="UP000324748"/>
    </source>
</evidence>
<evidence type="ECO:0000256" key="5">
    <source>
        <dbReference type="ARBA" id="ARBA00022833"/>
    </source>
</evidence>
<dbReference type="PANTHER" id="PTHR24383">
    <property type="entry name" value="ZINC FINGER PROTEIN"/>
    <property type="match status" value="1"/>
</dbReference>
<evidence type="ECO:0000256" key="8">
    <source>
        <dbReference type="ARBA" id="ARBA00023163"/>
    </source>
</evidence>
<keyword evidence="11" id="KW-0732">Signal</keyword>
<evidence type="ECO:0000256" key="1">
    <source>
        <dbReference type="ARBA" id="ARBA00004123"/>
    </source>
</evidence>